<proteinExistence type="predicted"/>
<accession>A0ACC1TPP7</accession>
<keyword evidence="2" id="KW-1185">Reference proteome</keyword>
<gene>
    <name evidence="1" type="ORF">F5876DRAFT_50229</name>
</gene>
<reference evidence="1" key="1">
    <citation type="submission" date="2022-09" db="EMBL/GenBank/DDBJ databases">
        <title>A Global Phylogenomic Analysis of the Shiitake Genus Lentinula.</title>
        <authorList>
            <consortium name="DOE Joint Genome Institute"/>
            <person name="Sierra-Patev S."/>
            <person name="Min B."/>
            <person name="Naranjo-Ortiz M."/>
            <person name="Looney B."/>
            <person name="Konkel Z."/>
            <person name="Slot J.C."/>
            <person name="Sakamoto Y."/>
            <person name="Steenwyk J.L."/>
            <person name="Rokas A."/>
            <person name="Carro J."/>
            <person name="Camarero S."/>
            <person name="Ferreira P."/>
            <person name="Molpeceres G."/>
            <person name="Ruiz-Duenas F.J."/>
            <person name="Serrano A."/>
            <person name="Henrissat B."/>
            <person name="Drula E."/>
            <person name="Hughes K.W."/>
            <person name="Mata J.L."/>
            <person name="Ishikawa N.K."/>
            <person name="Vargas-Isla R."/>
            <person name="Ushijima S."/>
            <person name="Smith C.A."/>
            <person name="Ahrendt S."/>
            <person name="Andreopoulos W."/>
            <person name="He G."/>
            <person name="Labutti K."/>
            <person name="Lipzen A."/>
            <person name="Ng V."/>
            <person name="Riley R."/>
            <person name="Sandor L."/>
            <person name="Barry K."/>
            <person name="Martinez A.T."/>
            <person name="Xiao Y."/>
            <person name="Gibbons J.G."/>
            <person name="Terashima K."/>
            <person name="Grigoriev I.V."/>
            <person name="Hibbett D.S."/>
        </authorList>
    </citation>
    <scope>NUCLEOTIDE SEQUENCE</scope>
    <source>
        <strain evidence="1">TMI1499</strain>
    </source>
</reference>
<sequence>MGTLYHLPNELVAYIFLFCTFKDILSFQATCRLFYEIITTSSSIQYCIALEIFGLEDNPQHELSIPDRLQLLQRREAAWTLFQPNFIQTVPVKNTAVVIYELSGGTYLLSGISRDSINHLRLPSTHSDPTPCWDHIPVTDELLDFGLAVTEHDLIGVLTTLVKIQSGTSSFSPTLILHRSSKGLDSTLQIRFLQLSTGLPHPLSRSPMRFTQHILMDNLGVGIEIVGNIAALVIRDVSFGHHNRDKVLILDWKRGIVRAELYIESRRYQSAIFLTPEILLVTNAQERCLEIWRIPPDSGESVSPIICKQPELSLGLPAIHPGFMVSEFACRGAPNPILSSCDTSRPFHSSPIESIMVFHLTISPLDPRIPIPFVFFAHRRTFLEILAKAKLDPEFRTTPIPWSGWGPPKTRWLRARSIPTEWITTTSGQRYAYVSTHAPALPQPVVVLDFNQNHVRKVIANMKNQVPPYHGVFPNEMITTDTKDTYEKMKVFAEDVGGYLPYVAVKSAQTYEFHGVLMDDERIIGIKVSCTWFETAEKSDIPQEKSCSIWS</sequence>
<dbReference type="EMBL" id="MU795439">
    <property type="protein sequence ID" value="KAJ3806346.1"/>
    <property type="molecule type" value="Genomic_DNA"/>
</dbReference>
<name>A0ACC1TPP7_9AGAR</name>
<comment type="caution">
    <text evidence="1">The sequence shown here is derived from an EMBL/GenBank/DDBJ whole genome shotgun (WGS) entry which is preliminary data.</text>
</comment>
<protein>
    <submittedName>
        <fullName evidence="1">Uncharacterized protein</fullName>
    </submittedName>
</protein>
<organism evidence="1 2">
    <name type="scientific">Lentinula aff. lateritia</name>
    <dbReference type="NCBI Taxonomy" id="2804960"/>
    <lineage>
        <taxon>Eukaryota</taxon>
        <taxon>Fungi</taxon>
        <taxon>Dikarya</taxon>
        <taxon>Basidiomycota</taxon>
        <taxon>Agaricomycotina</taxon>
        <taxon>Agaricomycetes</taxon>
        <taxon>Agaricomycetidae</taxon>
        <taxon>Agaricales</taxon>
        <taxon>Marasmiineae</taxon>
        <taxon>Omphalotaceae</taxon>
        <taxon>Lentinula</taxon>
    </lineage>
</organism>
<dbReference type="Proteomes" id="UP001163835">
    <property type="component" value="Unassembled WGS sequence"/>
</dbReference>
<evidence type="ECO:0000313" key="1">
    <source>
        <dbReference type="EMBL" id="KAJ3806346.1"/>
    </source>
</evidence>
<evidence type="ECO:0000313" key="2">
    <source>
        <dbReference type="Proteomes" id="UP001163835"/>
    </source>
</evidence>